<feature type="chain" id="PRO_5010980910" description="Granulins domain-containing protein" evidence="1">
    <location>
        <begin position="19"/>
        <end position="302"/>
    </location>
</feature>
<accession>T1FS00</accession>
<dbReference type="AlphaFoldDB" id="T1FS00"/>
<dbReference type="EnsemblMetazoa" id="HelroT190444">
    <property type="protein sequence ID" value="HelroP190444"/>
    <property type="gene ID" value="HelroG190444"/>
</dbReference>
<proteinExistence type="predicted"/>
<name>T1FS00_HELRO</name>
<dbReference type="EMBL" id="AMQM01002921">
    <property type="status" value="NOT_ANNOTATED_CDS"/>
    <property type="molecule type" value="Genomic_DNA"/>
</dbReference>
<evidence type="ECO:0000256" key="1">
    <source>
        <dbReference type="SAM" id="SignalP"/>
    </source>
</evidence>
<dbReference type="HOGENOM" id="CLU_922216_0_0_1"/>
<evidence type="ECO:0008006" key="5">
    <source>
        <dbReference type="Google" id="ProtNLM"/>
    </source>
</evidence>
<keyword evidence="1" id="KW-0732">Signal</keyword>
<evidence type="ECO:0000313" key="2">
    <source>
        <dbReference type="EMBL" id="ESO09281.1"/>
    </source>
</evidence>
<evidence type="ECO:0000313" key="4">
    <source>
        <dbReference type="Proteomes" id="UP000015101"/>
    </source>
</evidence>
<protein>
    <recommendedName>
        <fullName evidence="5">Granulins domain-containing protein</fullName>
    </recommendedName>
</protein>
<reference evidence="2 4" key="2">
    <citation type="journal article" date="2013" name="Nature">
        <title>Insights into bilaterian evolution from three spiralian genomes.</title>
        <authorList>
            <person name="Simakov O."/>
            <person name="Marletaz F."/>
            <person name="Cho S.J."/>
            <person name="Edsinger-Gonzales E."/>
            <person name="Havlak P."/>
            <person name="Hellsten U."/>
            <person name="Kuo D.H."/>
            <person name="Larsson T."/>
            <person name="Lv J."/>
            <person name="Arendt D."/>
            <person name="Savage R."/>
            <person name="Osoegawa K."/>
            <person name="de Jong P."/>
            <person name="Grimwood J."/>
            <person name="Chapman J.A."/>
            <person name="Shapiro H."/>
            <person name="Aerts A."/>
            <person name="Otillar R.P."/>
            <person name="Terry A.Y."/>
            <person name="Boore J.L."/>
            <person name="Grigoriev I.V."/>
            <person name="Lindberg D.R."/>
            <person name="Seaver E.C."/>
            <person name="Weisblat D.A."/>
            <person name="Putnam N.H."/>
            <person name="Rokhsar D.S."/>
        </authorList>
    </citation>
    <scope>NUCLEOTIDE SEQUENCE</scope>
</reference>
<gene>
    <name evidence="3" type="primary">20211597</name>
    <name evidence="2" type="ORF">HELRODRAFT_190444</name>
</gene>
<organism evidence="3 4">
    <name type="scientific">Helobdella robusta</name>
    <name type="common">Californian leech</name>
    <dbReference type="NCBI Taxonomy" id="6412"/>
    <lineage>
        <taxon>Eukaryota</taxon>
        <taxon>Metazoa</taxon>
        <taxon>Spiralia</taxon>
        <taxon>Lophotrochozoa</taxon>
        <taxon>Annelida</taxon>
        <taxon>Clitellata</taxon>
        <taxon>Hirudinea</taxon>
        <taxon>Rhynchobdellida</taxon>
        <taxon>Glossiphoniidae</taxon>
        <taxon>Helobdella</taxon>
    </lineage>
</organism>
<dbReference type="GeneID" id="20211597"/>
<dbReference type="EMBL" id="KB095959">
    <property type="protein sequence ID" value="ESO09281.1"/>
    <property type="molecule type" value="Genomic_DNA"/>
</dbReference>
<keyword evidence="4" id="KW-1185">Reference proteome</keyword>
<reference evidence="3" key="3">
    <citation type="submission" date="2015-06" db="UniProtKB">
        <authorList>
            <consortium name="EnsemblMetazoa"/>
        </authorList>
    </citation>
    <scope>IDENTIFICATION</scope>
</reference>
<dbReference type="CTD" id="20211597"/>
<sequence>MMLATSILLMILLFDCEAVQLRKKNFMLRDSEDVADDDHSSLEVAPSRKMSYSTDFSRKLFLSTIDAYNKDIGSETATKNDFHFQINVGNIEATQASDINNAFKAIDPMIIIFSNVVTDGRQDSVQNKYDCACVLRRMYHKRNNDIEQRSQLVGRNQTGGRPSFVDWTQQMRPKLRRKRSEYRPASCTCTCETKVVKSSGQTAVQHDNYPDHDLDKHDYSSFYNKSDDDVHWNDLPVENCYRRSCKTNANCCRDSSKCDKSSKTCRDCWNGQTCRKDIDCCAKYPICQLEHGISFEGKCVGN</sequence>
<dbReference type="Proteomes" id="UP000015101">
    <property type="component" value="Unassembled WGS sequence"/>
</dbReference>
<dbReference type="RefSeq" id="XP_009012374.1">
    <property type="nucleotide sequence ID" value="XM_009014126.1"/>
</dbReference>
<evidence type="ECO:0000313" key="3">
    <source>
        <dbReference type="EnsemblMetazoa" id="HelroP190444"/>
    </source>
</evidence>
<feature type="signal peptide" evidence="1">
    <location>
        <begin position="1"/>
        <end position="18"/>
    </location>
</feature>
<reference evidence="4" key="1">
    <citation type="submission" date="2012-12" db="EMBL/GenBank/DDBJ databases">
        <authorList>
            <person name="Hellsten U."/>
            <person name="Grimwood J."/>
            <person name="Chapman J.A."/>
            <person name="Shapiro H."/>
            <person name="Aerts A."/>
            <person name="Otillar R.P."/>
            <person name="Terry A.Y."/>
            <person name="Boore J.L."/>
            <person name="Simakov O."/>
            <person name="Marletaz F."/>
            <person name="Cho S.-J."/>
            <person name="Edsinger-Gonzales E."/>
            <person name="Havlak P."/>
            <person name="Kuo D.-H."/>
            <person name="Larsson T."/>
            <person name="Lv J."/>
            <person name="Arendt D."/>
            <person name="Savage R."/>
            <person name="Osoegawa K."/>
            <person name="de Jong P."/>
            <person name="Lindberg D.R."/>
            <person name="Seaver E.C."/>
            <person name="Weisblat D.A."/>
            <person name="Putnam N.H."/>
            <person name="Grigoriev I.V."/>
            <person name="Rokhsar D.S."/>
        </authorList>
    </citation>
    <scope>NUCLEOTIDE SEQUENCE</scope>
</reference>
<dbReference type="KEGG" id="hro:HELRODRAFT_190444"/>
<dbReference type="OrthoDB" id="6105034at2759"/>
<dbReference type="InParanoid" id="T1FS00"/>